<feature type="domain" description="Arginyl tRNA synthetase N-terminal" evidence="12">
    <location>
        <begin position="9"/>
        <end position="98"/>
    </location>
</feature>
<organism evidence="13 14">
    <name type="scientific">Marispirochaeta aestuarii</name>
    <dbReference type="NCBI Taxonomy" id="1963862"/>
    <lineage>
        <taxon>Bacteria</taxon>
        <taxon>Pseudomonadati</taxon>
        <taxon>Spirochaetota</taxon>
        <taxon>Spirochaetia</taxon>
        <taxon>Spirochaetales</taxon>
        <taxon>Spirochaetaceae</taxon>
        <taxon>Marispirochaeta</taxon>
    </lineage>
</organism>
<evidence type="ECO:0000256" key="4">
    <source>
        <dbReference type="ARBA" id="ARBA00022741"/>
    </source>
</evidence>
<evidence type="ECO:0000256" key="10">
    <source>
        <dbReference type="RuleBase" id="RU363038"/>
    </source>
</evidence>
<sequence length="590" mass="66599">MTGIEAVRENWKKAVFEELCALADRRGDDPAALKEKDLVPGVPPKSEMGDIAFPLFPFAKVFRTSPQALAEELAQGLRNRDDLSGEVRTAGPYVNVVIGVGNIAAELLAATRDLPEAYGSSGHLKGVPVMVEFSCPNTNKPLHLGHLRNDALGESISRILRAAGADVRKVNLINDRGIHICKSMLAYREFGDGSTPESTGKKSDHFVGDYYVKFNQWAKENPRAEEDARSMLVAWEKNDPEVNSLWRLMNRWAIEGIEETYEATGISFDQIYYESQTYSLGKDEILKGLERGVFYKEEDGSIWVDLEEIGLDKKVLLRSDGTSLYLTQDIGTAIQRQKDWHFTRLVYVVGSEQQYHFRVLFHVLTKLGFEWAENLYHLSYGMVNLPEGKMKSREGTVVDADDLIRELTSMAEAEIREKEREDEVESVDETARKVALAALHYYLLQVSPNKDMIFNPKESLSFNGNTGPYLQYMGARISSMRRKFQERRDEFTGIEAKPELLNTPEERELIKLCSDFSSVIAAAADQYNPSLLASYLYELARTFSRYYHETPILTGSEKETAVSRLALASAVLCVLKNGMYLLNIPFVEKM</sequence>
<evidence type="ECO:0000259" key="12">
    <source>
        <dbReference type="SMART" id="SM01016"/>
    </source>
</evidence>
<accession>A0A1Y1S128</accession>
<comment type="caution">
    <text evidence="13">The sequence shown here is derived from an EMBL/GenBank/DDBJ whole genome shotgun (WGS) entry which is preliminary data.</text>
</comment>
<dbReference type="InterPro" id="IPR009080">
    <property type="entry name" value="tRNAsynth_Ia_anticodon-bd"/>
</dbReference>
<dbReference type="InterPro" id="IPR035684">
    <property type="entry name" value="ArgRS_core"/>
</dbReference>
<name>A0A1Y1S128_9SPIO</name>
<comment type="similarity">
    <text evidence="1 9 10">Belongs to the class-I aminoacyl-tRNA synthetase family.</text>
</comment>
<keyword evidence="4 9" id="KW-0547">Nucleotide-binding</keyword>
<dbReference type="SUPFAM" id="SSF47323">
    <property type="entry name" value="Anticodon-binding domain of a subclass of class I aminoacyl-tRNA synthetases"/>
    <property type="match status" value="1"/>
</dbReference>
<dbReference type="Pfam" id="PF05746">
    <property type="entry name" value="DALR_1"/>
    <property type="match status" value="1"/>
</dbReference>
<dbReference type="InterPro" id="IPR001278">
    <property type="entry name" value="Arg-tRNA-ligase"/>
</dbReference>
<dbReference type="PANTHER" id="PTHR11956:SF5">
    <property type="entry name" value="ARGININE--TRNA LIGASE, CYTOPLASMIC"/>
    <property type="match status" value="1"/>
</dbReference>
<proteinExistence type="inferred from homology"/>
<dbReference type="OrthoDB" id="9805987at2"/>
<dbReference type="GO" id="GO:0006420">
    <property type="term" value="P:arginyl-tRNA aminoacylation"/>
    <property type="evidence" value="ECO:0007669"/>
    <property type="project" value="UniProtKB-UniRule"/>
</dbReference>
<keyword evidence="2 9" id="KW-0963">Cytoplasm</keyword>
<dbReference type="Pfam" id="PF00750">
    <property type="entry name" value="tRNA-synt_1d"/>
    <property type="match status" value="1"/>
</dbReference>
<dbReference type="GO" id="GO:0004814">
    <property type="term" value="F:arginine-tRNA ligase activity"/>
    <property type="evidence" value="ECO:0007669"/>
    <property type="project" value="UniProtKB-UniRule"/>
</dbReference>
<gene>
    <name evidence="9" type="primary">argS</name>
    <name evidence="13" type="ORF">B4O97_03145</name>
</gene>
<dbReference type="Gene3D" id="1.10.730.10">
    <property type="entry name" value="Isoleucyl-tRNA Synthetase, Domain 1"/>
    <property type="match status" value="1"/>
</dbReference>
<dbReference type="PANTHER" id="PTHR11956">
    <property type="entry name" value="ARGINYL-TRNA SYNTHETASE"/>
    <property type="match status" value="1"/>
</dbReference>
<keyword evidence="3 9" id="KW-0436">Ligase</keyword>
<dbReference type="HAMAP" id="MF_00123">
    <property type="entry name" value="Arg_tRNA_synth"/>
    <property type="match status" value="1"/>
</dbReference>
<evidence type="ECO:0000256" key="3">
    <source>
        <dbReference type="ARBA" id="ARBA00022598"/>
    </source>
</evidence>
<dbReference type="Proteomes" id="UP000192343">
    <property type="component" value="Unassembled WGS sequence"/>
</dbReference>
<feature type="short sequence motif" description="'HIGH' region" evidence="9">
    <location>
        <begin position="136"/>
        <end position="146"/>
    </location>
</feature>
<comment type="catalytic activity">
    <reaction evidence="8 9">
        <text>tRNA(Arg) + L-arginine + ATP = L-arginyl-tRNA(Arg) + AMP + diphosphate</text>
        <dbReference type="Rhea" id="RHEA:20301"/>
        <dbReference type="Rhea" id="RHEA-COMP:9658"/>
        <dbReference type="Rhea" id="RHEA-COMP:9673"/>
        <dbReference type="ChEBI" id="CHEBI:30616"/>
        <dbReference type="ChEBI" id="CHEBI:32682"/>
        <dbReference type="ChEBI" id="CHEBI:33019"/>
        <dbReference type="ChEBI" id="CHEBI:78442"/>
        <dbReference type="ChEBI" id="CHEBI:78513"/>
        <dbReference type="ChEBI" id="CHEBI:456215"/>
        <dbReference type="EC" id="6.1.1.19"/>
    </reaction>
</comment>
<dbReference type="GO" id="GO:0005737">
    <property type="term" value="C:cytoplasm"/>
    <property type="evidence" value="ECO:0007669"/>
    <property type="project" value="UniProtKB-SubCell"/>
</dbReference>
<dbReference type="SMART" id="SM01016">
    <property type="entry name" value="Arg_tRNA_synt_N"/>
    <property type="match status" value="1"/>
</dbReference>
<dbReference type="RefSeq" id="WP_083048247.1">
    <property type="nucleotide sequence ID" value="NZ_MWQY01000003.1"/>
</dbReference>
<dbReference type="GO" id="GO:0005524">
    <property type="term" value="F:ATP binding"/>
    <property type="evidence" value="ECO:0007669"/>
    <property type="project" value="UniProtKB-UniRule"/>
</dbReference>
<dbReference type="PROSITE" id="PS00178">
    <property type="entry name" value="AA_TRNA_LIGASE_I"/>
    <property type="match status" value="1"/>
</dbReference>
<evidence type="ECO:0000256" key="1">
    <source>
        <dbReference type="ARBA" id="ARBA00005594"/>
    </source>
</evidence>
<evidence type="ECO:0000259" key="11">
    <source>
        <dbReference type="SMART" id="SM00836"/>
    </source>
</evidence>
<evidence type="ECO:0000313" key="13">
    <source>
        <dbReference type="EMBL" id="ORC37200.1"/>
    </source>
</evidence>
<keyword evidence="7 9" id="KW-0030">Aminoacyl-tRNA synthetase</keyword>
<dbReference type="NCBIfam" id="TIGR00456">
    <property type="entry name" value="argS"/>
    <property type="match status" value="1"/>
</dbReference>
<comment type="subunit">
    <text evidence="9">Monomer.</text>
</comment>
<dbReference type="CDD" id="cd00671">
    <property type="entry name" value="ArgRS_core"/>
    <property type="match status" value="1"/>
</dbReference>
<dbReference type="InterPro" id="IPR036695">
    <property type="entry name" value="Arg-tRNA-synth_N_sf"/>
</dbReference>
<feature type="domain" description="DALR anticodon binding" evidence="11">
    <location>
        <begin position="470"/>
        <end position="590"/>
    </location>
</feature>
<evidence type="ECO:0000256" key="8">
    <source>
        <dbReference type="ARBA" id="ARBA00049339"/>
    </source>
</evidence>
<evidence type="ECO:0000256" key="7">
    <source>
        <dbReference type="ARBA" id="ARBA00023146"/>
    </source>
</evidence>
<dbReference type="SUPFAM" id="SSF52374">
    <property type="entry name" value="Nucleotidylyl transferase"/>
    <property type="match status" value="1"/>
</dbReference>
<dbReference type="SMART" id="SM00836">
    <property type="entry name" value="DALR_1"/>
    <property type="match status" value="1"/>
</dbReference>
<dbReference type="InterPro" id="IPR008909">
    <property type="entry name" value="DALR_anticod-bd"/>
</dbReference>
<evidence type="ECO:0000256" key="6">
    <source>
        <dbReference type="ARBA" id="ARBA00022917"/>
    </source>
</evidence>
<keyword evidence="6 9" id="KW-0648">Protein biosynthesis</keyword>
<evidence type="ECO:0000256" key="5">
    <source>
        <dbReference type="ARBA" id="ARBA00022840"/>
    </source>
</evidence>
<protein>
    <recommendedName>
        <fullName evidence="9">Arginine--tRNA ligase</fullName>
        <ecNumber evidence="9">6.1.1.19</ecNumber>
    </recommendedName>
    <alternativeName>
        <fullName evidence="9">Arginyl-tRNA synthetase</fullName>
        <shortName evidence="9">ArgRS</shortName>
    </alternativeName>
</protein>
<keyword evidence="5 9" id="KW-0067">ATP-binding</keyword>
<dbReference type="Gene3D" id="3.30.1360.70">
    <property type="entry name" value="Arginyl tRNA synthetase N-terminal domain"/>
    <property type="match status" value="1"/>
</dbReference>
<dbReference type="InterPro" id="IPR005148">
    <property type="entry name" value="Arg-tRNA-synth_N"/>
</dbReference>
<evidence type="ECO:0000256" key="2">
    <source>
        <dbReference type="ARBA" id="ARBA00022490"/>
    </source>
</evidence>
<dbReference type="InterPro" id="IPR014729">
    <property type="entry name" value="Rossmann-like_a/b/a_fold"/>
</dbReference>
<dbReference type="STRING" id="1963862.B4O97_03145"/>
<comment type="subcellular location">
    <subcellularLocation>
        <location evidence="9">Cytoplasm</location>
    </subcellularLocation>
</comment>
<dbReference type="Pfam" id="PF03485">
    <property type="entry name" value="Arg_tRNA_synt_N"/>
    <property type="match status" value="1"/>
</dbReference>
<dbReference type="SUPFAM" id="SSF55190">
    <property type="entry name" value="Arginyl-tRNA synthetase (ArgRS), N-terminal 'additional' domain"/>
    <property type="match status" value="1"/>
</dbReference>
<dbReference type="Gene3D" id="3.40.50.620">
    <property type="entry name" value="HUPs"/>
    <property type="match status" value="1"/>
</dbReference>
<dbReference type="EMBL" id="MWQY01000003">
    <property type="protein sequence ID" value="ORC37200.1"/>
    <property type="molecule type" value="Genomic_DNA"/>
</dbReference>
<dbReference type="PRINTS" id="PR01038">
    <property type="entry name" value="TRNASYNTHARG"/>
</dbReference>
<reference evidence="13 14" key="1">
    <citation type="submission" date="2017-03" db="EMBL/GenBank/DDBJ databases">
        <title>Draft Genome sequence of Marispirochaeta sp. strain JC444.</title>
        <authorList>
            <person name="Shivani Y."/>
            <person name="Subhash Y."/>
            <person name="Sasikala C."/>
            <person name="Ramana C."/>
        </authorList>
    </citation>
    <scope>NUCLEOTIDE SEQUENCE [LARGE SCALE GENOMIC DNA]</scope>
    <source>
        <strain evidence="13 14">JC444</strain>
    </source>
</reference>
<dbReference type="EC" id="6.1.1.19" evidence="9"/>
<evidence type="ECO:0000256" key="9">
    <source>
        <dbReference type="HAMAP-Rule" id="MF_00123"/>
    </source>
</evidence>
<evidence type="ECO:0000313" key="14">
    <source>
        <dbReference type="Proteomes" id="UP000192343"/>
    </source>
</evidence>
<dbReference type="InterPro" id="IPR001412">
    <property type="entry name" value="aa-tRNA-synth_I_CS"/>
</dbReference>
<dbReference type="AlphaFoldDB" id="A0A1Y1S128"/>
<dbReference type="FunFam" id="1.10.730.10:FF:000006">
    <property type="entry name" value="Arginyl-tRNA synthetase 2, mitochondrial"/>
    <property type="match status" value="1"/>
</dbReference>
<keyword evidence="14" id="KW-1185">Reference proteome</keyword>